<sequence>MPAYDPVRDAISSPSSSSSPANPAHVWHSPPQHVQYFDPPQPVAARPQVPARRSSNLSMLLNDVHDVPPRPLKRQRKAPSQPLTNVPEDQDEQVYSSSPFSPSAQLPGLSHPHPDHARLPAPSSSVYRQQPTNSPSPQFAAAQLPPRPHHIRIDTSATPYARPMSSSSASEYSDGNIFGSPAPSLRALPSPQQLLEESPRHPHHRLSSLSLSPQHSYPPGDRPVLPPLQPSPILSRRQSLSPIVQHPLPLPRAISSSPTLSTLPRPQPPPPPSSSYSIQQQVMPPPAAVPFQPPRSRMPYAPRVRQSPPGSVLKPLRPGELEEMRASHTNRLRTGPPVATSSSSVSDIKTASASPRDVPHTSIPQVQAQAQAQAQAGYEAPAAERRSRMRVEDLTAPSKEKRPRESQADAGRAAKRSRDTELVAGHYNARPEVGLKKRVESPIIGLKSFNNWIKSVLIAKFAVPAMRQHEPPLPQGRNANGGNAGRPPRVPMAGKVLDMGCGKGGDLQKWSKANTKEYIGVDIADMSVRQAHDRWQTMRGGSRFDAEFAALDCYNYSLTTKLHHRLGTPFDVVSMQFCMHYAFESIGKVRMMLENVSKYLRPGGIFIGTVPNADLLLGRLRSLAPDAEPLEFGNSVYNIRFDSRDESAVYGQRYWFYLQDAVEDVPEYVVHWPAFEELARQYGLHRVYKEEFQEIYRQENGHPEYGPLLEKMRVVDAEGASSMDNDQWEAANIYIGFAFQKR</sequence>
<feature type="compositionally biased region" description="Low complexity" evidence="12">
    <location>
        <begin position="254"/>
        <end position="264"/>
    </location>
</feature>
<accession>A0A067MUS4</accession>
<evidence type="ECO:0000256" key="10">
    <source>
        <dbReference type="ARBA" id="ARBA00044712"/>
    </source>
</evidence>
<keyword evidence="15" id="KW-1185">Reference proteome</keyword>
<evidence type="ECO:0000256" key="4">
    <source>
        <dbReference type="ARBA" id="ARBA00022679"/>
    </source>
</evidence>
<dbReference type="PANTHER" id="PTHR12189:SF2">
    <property type="entry name" value="MRNA CAP GUANINE-N7 METHYLTRANSFERASE"/>
    <property type="match status" value="1"/>
</dbReference>
<evidence type="ECO:0000313" key="15">
    <source>
        <dbReference type="Proteomes" id="UP000027195"/>
    </source>
</evidence>
<feature type="compositionally biased region" description="Basic and acidic residues" evidence="12">
    <location>
        <begin position="382"/>
        <end position="407"/>
    </location>
</feature>
<feature type="compositionally biased region" description="Pro residues" evidence="12">
    <location>
        <begin position="220"/>
        <end position="230"/>
    </location>
</feature>
<evidence type="ECO:0000256" key="5">
    <source>
        <dbReference type="ARBA" id="ARBA00022691"/>
    </source>
</evidence>
<dbReference type="SUPFAM" id="SSF53335">
    <property type="entry name" value="S-adenosyl-L-methionine-dependent methyltransferases"/>
    <property type="match status" value="1"/>
</dbReference>
<evidence type="ECO:0000256" key="1">
    <source>
        <dbReference type="ARBA" id="ARBA00003378"/>
    </source>
</evidence>
<evidence type="ECO:0000256" key="6">
    <source>
        <dbReference type="ARBA" id="ARBA00022884"/>
    </source>
</evidence>
<dbReference type="InterPro" id="IPR029063">
    <property type="entry name" value="SAM-dependent_MTases_sf"/>
</dbReference>
<comment type="catalytic activity">
    <reaction evidence="10">
        <text>a 5'-end (5'-triphosphoguanosine)-ribonucleoside in mRNA + S-adenosyl-L-methionine = a 5'-end (N(7)-methyl 5'-triphosphoguanosine)-ribonucleoside in mRNA + S-adenosyl-L-homocysteine</text>
        <dbReference type="Rhea" id="RHEA:67008"/>
        <dbReference type="Rhea" id="RHEA-COMP:17166"/>
        <dbReference type="Rhea" id="RHEA-COMP:17167"/>
        <dbReference type="ChEBI" id="CHEBI:57856"/>
        <dbReference type="ChEBI" id="CHEBI:59789"/>
        <dbReference type="ChEBI" id="CHEBI:156461"/>
        <dbReference type="ChEBI" id="CHEBI:167617"/>
        <dbReference type="EC" id="2.1.1.56"/>
    </reaction>
</comment>
<keyword evidence="3" id="KW-0489">Methyltransferase</keyword>
<dbReference type="Proteomes" id="UP000027195">
    <property type="component" value="Unassembled WGS sequence"/>
</dbReference>
<dbReference type="PROSITE" id="PS51562">
    <property type="entry name" value="RNA_CAP0_MT"/>
    <property type="match status" value="1"/>
</dbReference>
<evidence type="ECO:0000259" key="13">
    <source>
        <dbReference type="PROSITE" id="PS51562"/>
    </source>
</evidence>
<evidence type="ECO:0000256" key="7">
    <source>
        <dbReference type="ARBA" id="ARBA00023042"/>
    </source>
</evidence>
<dbReference type="GO" id="GO:0004482">
    <property type="term" value="F:mRNA 5'-cap (guanine-N7-)-methyltransferase activity"/>
    <property type="evidence" value="ECO:0007669"/>
    <property type="project" value="UniProtKB-EC"/>
</dbReference>
<dbReference type="HOGENOM" id="CLU_020346_4_0_1"/>
<dbReference type="GO" id="GO:0005634">
    <property type="term" value="C:nucleus"/>
    <property type="evidence" value="ECO:0007669"/>
    <property type="project" value="TreeGrafter"/>
</dbReference>
<dbReference type="STRING" id="930990.A0A067MUS4"/>
<keyword evidence="4" id="KW-0808">Transferase</keyword>
<evidence type="ECO:0000256" key="3">
    <source>
        <dbReference type="ARBA" id="ARBA00022603"/>
    </source>
</evidence>
<protein>
    <recommendedName>
        <fullName evidence="11">mRNA cap guanine-N(7) methyltransferase</fullName>
        <ecNumber evidence="2">2.1.1.56</ecNumber>
    </recommendedName>
    <alternativeName>
        <fullName evidence="8">mRNA (guanine-N(7))-methyltransferase</fullName>
    </alternativeName>
    <alternativeName>
        <fullName evidence="9">mRNA cap methyltransferase</fullName>
    </alternativeName>
</protein>
<dbReference type="InParanoid" id="A0A067MUS4"/>
<dbReference type="Gene3D" id="3.40.50.150">
    <property type="entry name" value="Vaccinia Virus protein VP39"/>
    <property type="match status" value="1"/>
</dbReference>
<evidence type="ECO:0000256" key="2">
    <source>
        <dbReference type="ARBA" id="ARBA00011926"/>
    </source>
</evidence>
<dbReference type="PANTHER" id="PTHR12189">
    <property type="entry name" value="MRNA GUANINE-7- METHYLTRANSFERASE"/>
    <property type="match status" value="1"/>
</dbReference>
<feature type="compositionally biased region" description="Polar residues" evidence="12">
    <location>
        <begin position="339"/>
        <end position="353"/>
    </location>
</feature>
<dbReference type="EC" id="2.1.1.56" evidence="2"/>
<dbReference type="InterPro" id="IPR039753">
    <property type="entry name" value="RG7MT1"/>
</dbReference>
<evidence type="ECO:0000256" key="11">
    <source>
        <dbReference type="ARBA" id="ARBA00049739"/>
    </source>
</evidence>
<dbReference type="AlphaFoldDB" id="A0A067MUS4"/>
<organism evidence="14 15">
    <name type="scientific">Botryobasidium botryosum (strain FD-172 SS1)</name>
    <dbReference type="NCBI Taxonomy" id="930990"/>
    <lineage>
        <taxon>Eukaryota</taxon>
        <taxon>Fungi</taxon>
        <taxon>Dikarya</taxon>
        <taxon>Basidiomycota</taxon>
        <taxon>Agaricomycotina</taxon>
        <taxon>Agaricomycetes</taxon>
        <taxon>Cantharellales</taxon>
        <taxon>Botryobasidiaceae</taxon>
        <taxon>Botryobasidium</taxon>
    </lineage>
</organism>
<feature type="domain" description="MRNA cap 0 methyltransferase" evidence="13">
    <location>
        <begin position="441"/>
        <end position="742"/>
    </location>
</feature>
<reference evidence="15" key="1">
    <citation type="journal article" date="2014" name="Proc. Natl. Acad. Sci. U.S.A.">
        <title>Extensive sampling of basidiomycete genomes demonstrates inadequacy of the white-rot/brown-rot paradigm for wood decay fungi.</title>
        <authorList>
            <person name="Riley R."/>
            <person name="Salamov A.A."/>
            <person name="Brown D.W."/>
            <person name="Nagy L.G."/>
            <person name="Floudas D."/>
            <person name="Held B.W."/>
            <person name="Levasseur A."/>
            <person name="Lombard V."/>
            <person name="Morin E."/>
            <person name="Otillar R."/>
            <person name="Lindquist E.A."/>
            <person name="Sun H."/>
            <person name="LaButti K.M."/>
            <person name="Schmutz J."/>
            <person name="Jabbour D."/>
            <person name="Luo H."/>
            <person name="Baker S.E."/>
            <person name="Pisabarro A.G."/>
            <person name="Walton J.D."/>
            <person name="Blanchette R.A."/>
            <person name="Henrissat B."/>
            <person name="Martin F."/>
            <person name="Cullen D."/>
            <person name="Hibbett D.S."/>
            <person name="Grigoriev I.V."/>
        </authorList>
    </citation>
    <scope>NUCLEOTIDE SEQUENCE [LARGE SCALE GENOMIC DNA]</scope>
    <source>
        <strain evidence="15">FD-172 SS1</strain>
    </source>
</reference>
<feature type="compositionally biased region" description="Polar residues" evidence="12">
    <location>
        <begin position="93"/>
        <end position="104"/>
    </location>
</feature>
<evidence type="ECO:0000313" key="14">
    <source>
        <dbReference type="EMBL" id="KDQ18455.1"/>
    </source>
</evidence>
<feature type="compositionally biased region" description="Polar residues" evidence="12">
    <location>
        <begin position="164"/>
        <end position="173"/>
    </location>
</feature>
<keyword evidence="5" id="KW-0949">S-adenosyl-L-methionine</keyword>
<dbReference type="InterPro" id="IPR004971">
    <property type="entry name" value="mRNA_G-N7_MeTrfase_dom"/>
</dbReference>
<dbReference type="CDD" id="cd02440">
    <property type="entry name" value="AdoMet_MTases"/>
    <property type="match status" value="1"/>
</dbReference>
<keyword evidence="7" id="KW-0506">mRNA capping</keyword>
<proteinExistence type="predicted"/>
<dbReference type="Pfam" id="PF03291">
    <property type="entry name" value="mRNA_G-N7_MeTrfase"/>
    <property type="match status" value="2"/>
</dbReference>
<keyword evidence="7" id="KW-0507">mRNA processing</keyword>
<comment type="function">
    <text evidence="1">Responsible for methylating the 5'-cap structure of mRNAs.</text>
</comment>
<dbReference type="EMBL" id="KL198021">
    <property type="protein sequence ID" value="KDQ18455.1"/>
    <property type="molecule type" value="Genomic_DNA"/>
</dbReference>
<name>A0A067MUS4_BOTB1</name>
<gene>
    <name evidence="14" type="ORF">BOTBODRAFT_171303</name>
</gene>
<evidence type="ECO:0000256" key="12">
    <source>
        <dbReference type="SAM" id="MobiDB-lite"/>
    </source>
</evidence>
<evidence type="ECO:0000256" key="8">
    <source>
        <dbReference type="ARBA" id="ARBA00032772"/>
    </source>
</evidence>
<feature type="compositionally biased region" description="Low complexity" evidence="12">
    <location>
        <begin position="43"/>
        <end position="53"/>
    </location>
</feature>
<dbReference type="OrthoDB" id="10248867at2759"/>
<keyword evidence="6" id="KW-0694">RNA-binding</keyword>
<feature type="compositionally biased region" description="Pro residues" evidence="12">
    <location>
        <begin position="283"/>
        <end position="293"/>
    </location>
</feature>
<dbReference type="GO" id="GO:0003723">
    <property type="term" value="F:RNA binding"/>
    <property type="evidence" value="ECO:0007669"/>
    <property type="project" value="UniProtKB-KW"/>
</dbReference>
<feature type="compositionally biased region" description="Low complexity" evidence="12">
    <location>
        <begin position="180"/>
        <end position="191"/>
    </location>
</feature>
<evidence type="ECO:0000256" key="9">
    <source>
        <dbReference type="ARBA" id="ARBA00033387"/>
    </source>
</evidence>
<feature type="region of interest" description="Disordered" evidence="12">
    <location>
        <begin position="1"/>
        <end position="418"/>
    </location>
</feature>
<feature type="compositionally biased region" description="Polar residues" evidence="12">
    <location>
        <begin position="122"/>
        <end position="137"/>
    </location>
</feature>
<feature type="compositionally biased region" description="Low complexity" evidence="12">
    <location>
        <begin position="365"/>
        <end position="381"/>
    </location>
</feature>
<feature type="compositionally biased region" description="Basic and acidic residues" evidence="12">
    <location>
        <begin position="317"/>
        <end position="326"/>
    </location>
</feature>